<keyword evidence="8 13" id="KW-0274">FAD</keyword>
<evidence type="ECO:0000256" key="10">
    <source>
        <dbReference type="ARBA" id="ARBA00023002"/>
    </source>
</evidence>
<feature type="binding site" evidence="13">
    <location>
        <position position="182"/>
    </location>
    <ligand>
        <name>FAD</name>
        <dbReference type="ChEBI" id="CHEBI:57692"/>
    </ligand>
</feature>
<sequence length="365" mass="39144">MMQYLGNSLRAQARSSMRSYATSAGPSASSRDLAPILLGLGVVSAGAYYYSTLDGSQKVQQVKQAVVAGPPALTNSDFKWVFLETSLKKSEADPSPTLTRRPLKLVKVTPYNHNTSTFTFELPEGTSSGLTVASALVVKAAKEGEGLAQNGKPAVRPYTPITEPSTQGKLDLLVKHYKGGAMTEHIFSLKEGDDLLFKGPIPKFPYKANQFESITLIAGGSGLTPMWQILQQIANDPNDKTKATLIYSNVTEADILLRKELATDALIVDNFSTEAFAAKRPGQINVKFVLDQPPAGWTGAKGYVDQKLLAQSLPGPAFGDKIKIFVCGPPGQVAALAGPKDKMEQGPLKGILADLGYTESQTYKF</sequence>
<dbReference type="PROSITE" id="PS51384">
    <property type="entry name" value="FAD_FR"/>
    <property type="match status" value="1"/>
</dbReference>
<comment type="subcellular location">
    <subcellularLocation>
        <location evidence="2">Mitochondrion outer membrane</location>
        <topology evidence="2">Single-pass membrane protein</topology>
    </subcellularLocation>
</comment>
<evidence type="ECO:0000256" key="9">
    <source>
        <dbReference type="ARBA" id="ARBA00022989"/>
    </source>
</evidence>
<dbReference type="InterPro" id="IPR017927">
    <property type="entry name" value="FAD-bd_FR_type"/>
</dbReference>
<evidence type="ECO:0000256" key="6">
    <source>
        <dbReference type="ARBA" id="ARBA00022692"/>
    </source>
</evidence>
<dbReference type="SUPFAM" id="SSF52343">
    <property type="entry name" value="Ferredoxin reductase-like, C-terminal NADP-linked domain"/>
    <property type="match status" value="1"/>
</dbReference>
<feature type="binding site" evidence="13">
    <location>
        <position position="156"/>
    </location>
    <ligand>
        <name>FAD</name>
        <dbReference type="ChEBI" id="CHEBI:57692"/>
    </ligand>
</feature>
<dbReference type="AlphaFoldDB" id="A0A2X0L2E3"/>
<dbReference type="InterPro" id="IPR017938">
    <property type="entry name" value="Riboflavin_synthase-like_b-brl"/>
</dbReference>
<evidence type="ECO:0000256" key="11">
    <source>
        <dbReference type="ARBA" id="ARBA00023027"/>
    </source>
</evidence>
<evidence type="ECO:0000256" key="13">
    <source>
        <dbReference type="PIRSR" id="PIRSR601834-1"/>
    </source>
</evidence>
<dbReference type="PANTHER" id="PTHR19370:SF171">
    <property type="entry name" value="NADH-CYTOCHROME B5 REDUCTASE 2"/>
    <property type="match status" value="1"/>
</dbReference>
<feature type="binding site" evidence="13">
    <location>
        <position position="173"/>
    </location>
    <ligand>
        <name>FAD</name>
        <dbReference type="ChEBI" id="CHEBI:57692"/>
    </ligand>
</feature>
<protein>
    <recommendedName>
        <fullName evidence="4">cytochrome-b5 reductase</fullName>
        <ecNumber evidence="4">1.6.2.2</ecNumber>
    </recommendedName>
</protein>
<dbReference type="InterPro" id="IPR001834">
    <property type="entry name" value="CBR-like"/>
</dbReference>
<evidence type="ECO:0000256" key="7">
    <source>
        <dbReference type="ARBA" id="ARBA00022787"/>
    </source>
</evidence>
<dbReference type="Gene3D" id="3.40.50.80">
    <property type="entry name" value="Nucleotide-binding domain of ferredoxin-NADP reductase (FNR) module"/>
    <property type="match status" value="1"/>
</dbReference>
<comment type="similarity">
    <text evidence="3">Belongs to the flavoprotein pyridine nucleotide cytochrome reductase family.</text>
</comment>
<keyword evidence="9" id="KW-1133">Transmembrane helix</keyword>
<name>A0A2X0L2E3_9BASI</name>
<dbReference type="CDD" id="cd06183">
    <property type="entry name" value="cyt_b5_reduct_like"/>
    <property type="match status" value="1"/>
</dbReference>
<keyword evidence="7" id="KW-1000">Mitochondrion outer membrane</keyword>
<dbReference type="Proteomes" id="UP000249723">
    <property type="component" value="Unassembled WGS sequence"/>
</dbReference>
<dbReference type="Gene3D" id="2.40.30.10">
    <property type="entry name" value="Translation factors"/>
    <property type="match status" value="1"/>
</dbReference>
<keyword evidence="6" id="KW-0812">Transmembrane</keyword>
<evidence type="ECO:0000256" key="12">
    <source>
        <dbReference type="ARBA" id="ARBA00023136"/>
    </source>
</evidence>
<keyword evidence="11" id="KW-0520">NAD</keyword>
<keyword evidence="16" id="KW-1185">Reference proteome</keyword>
<gene>
    <name evidence="15" type="ORF">BZ3500_MVSOF-1268-A1-R1_CHR1-1G00887</name>
</gene>
<keyword evidence="7" id="KW-0496">Mitochondrion</keyword>
<keyword evidence="12" id="KW-0472">Membrane</keyword>
<evidence type="ECO:0000259" key="14">
    <source>
        <dbReference type="PROSITE" id="PS51384"/>
    </source>
</evidence>
<evidence type="ECO:0000313" key="16">
    <source>
        <dbReference type="Proteomes" id="UP000249723"/>
    </source>
</evidence>
<keyword evidence="5 13" id="KW-0285">Flavoprotein</keyword>
<evidence type="ECO:0000256" key="1">
    <source>
        <dbReference type="ARBA" id="ARBA00001974"/>
    </source>
</evidence>
<dbReference type="FunFam" id="2.40.30.10:FF:000069">
    <property type="entry name" value="NADH-cytochrome b5 reductase"/>
    <property type="match status" value="1"/>
</dbReference>
<dbReference type="STRING" id="289078.A0A2X0L2E3"/>
<dbReference type="EC" id="1.6.2.2" evidence="4"/>
<feature type="binding site" evidence="13">
    <location>
        <position position="175"/>
    </location>
    <ligand>
        <name>FAD</name>
        <dbReference type="ChEBI" id="CHEBI:57692"/>
    </ligand>
</feature>
<feature type="binding site" evidence="13">
    <location>
        <position position="224"/>
    </location>
    <ligand>
        <name>FAD</name>
        <dbReference type="ChEBI" id="CHEBI:57692"/>
    </ligand>
</feature>
<dbReference type="FunFam" id="3.40.50.80:FF:000009">
    <property type="entry name" value="NADH-cytochrome b5 reductase"/>
    <property type="match status" value="1"/>
</dbReference>
<evidence type="ECO:0000256" key="5">
    <source>
        <dbReference type="ARBA" id="ARBA00022630"/>
    </source>
</evidence>
<dbReference type="EMBL" id="FMWP01000013">
    <property type="protein sequence ID" value="SCZ89004.1"/>
    <property type="molecule type" value="Genomic_DNA"/>
</dbReference>
<dbReference type="PANTHER" id="PTHR19370">
    <property type="entry name" value="NADH-CYTOCHROME B5 REDUCTASE"/>
    <property type="match status" value="1"/>
</dbReference>
<dbReference type="InterPro" id="IPR008333">
    <property type="entry name" value="Cbr1-like_FAD-bd_dom"/>
</dbReference>
<evidence type="ECO:0000256" key="2">
    <source>
        <dbReference type="ARBA" id="ARBA00004572"/>
    </source>
</evidence>
<feature type="binding site" evidence="13">
    <location>
        <position position="158"/>
    </location>
    <ligand>
        <name>FAD</name>
        <dbReference type="ChEBI" id="CHEBI:57692"/>
    </ligand>
</feature>
<proteinExistence type="inferred from homology"/>
<reference evidence="16" key="1">
    <citation type="submission" date="2016-10" db="EMBL/GenBank/DDBJ databases">
        <authorList>
            <person name="Jeantristanb JTB J.-T."/>
            <person name="Ricardo R."/>
        </authorList>
    </citation>
    <scope>NUCLEOTIDE SEQUENCE [LARGE SCALE GENOMIC DNA]</scope>
</reference>
<organism evidence="15 16">
    <name type="scientific">Microbotryum saponariae</name>
    <dbReference type="NCBI Taxonomy" id="289078"/>
    <lineage>
        <taxon>Eukaryota</taxon>
        <taxon>Fungi</taxon>
        <taxon>Dikarya</taxon>
        <taxon>Basidiomycota</taxon>
        <taxon>Pucciniomycotina</taxon>
        <taxon>Microbotryomycetes</taxon>
        <taxon>Microbotryales</taxon>
        <taxon>Microbotryaceae</taxon>
        <taxon>Microbotryum</taxon>
    </lineage>
</organism>
<accession>A0A2X0L2E3</accession>
<evidence type="ECO:0000256" key="3">
    <source>
        <dbReference type="ARBA" id="ARBA00006105"/>
    </source>
</evidence>
<dbReference type="OrthoDB" id="432685at2759"/>
<evidence type="ECO:0000256" key="4">
    <source>
        <dbReference type="ARBA" id="ARBA00012011"/>
    </source>
</evidence>
<dbReference type="GO" id="GO:0090524">
    <property type="term" value="F:cytochrome-b5 reductase activity, acting on NADH"/>
    <property type="evidence" value="ECO:0007669"/>
    <property type="project" value="UniProtKB-EC"/>
</dbReference>
<feature type="binding site" evidence="13">
    <location>
        <position position="157"/>
    </location>
    <ligand>
        <name>FAD</name>
        <dbReference type="ChEBI" id="CHEBI:57692"/>
    </ligand>
</feature>
<dbReference type="PRINTS" id="PR00406">
    <property type="entry name" value="CYTB5RDTASE"/>
</dbReference>
<evidence type="ECO:0000313" key="15">
    <source>
        <dbReference type="EMBL" id="SCZ89004.1"/>
    </source>
</evidence>
<dbReference type="Pfam" id="PF00970">
    <property type="entry name" value="FAD_binding_6"/>
    <property type="match status" value="1"/>
</dbReference>
<dbReference type="InterPro" id="IPR001433">
    <property type="entry name" value="OxRdtase_FAD/NAD-bd"/>
</dbReference>
<dbReference type="GO" id="GO:0005741">
    <property type="term" value="C:mitochondrial outer membrane"/>
    <property type="evidence" value="ECO:0007669"/>
    <property type="project" value="UniProtKB-SubCell"/>
</dbReference>
<keyword evidence="10" id="KW-0560">Oxidoreductase</keyword>
<feature type="domain" description="FAD-binding FR-type" evidence="14">
    <location>
        <begin position="98"/>
        <end position="207"/>
    </location>
</feature>
<comment type="cofactor">
    <cofactor evidence="1 13">
        <name>FAD</name>
        <dbReference type="ChEBI" id="CHEBI:57692"/>
    </cofactor>
</comment>
<dbReference type="InterPro" id="IPR039261">
    <property type="entry name" value="FNR_nucleotide-bd"/>
</dbReference>
<dbReference type="Pfam" id="PF00175">
    <property type="entry name" value="NAD_binding_1"/>
    <property type="match status" value="1"/>
</dbReference>
<evidence type="ECO:0000256" key="8">
    <source>
        <dbReference type="ARBA" id="ARBA00022827"/>
    </source>
</evidence>
<dbReference type="SUPFAM" id="SSF63380">
    <property type="entry name" value="Riboflavin synthase domain-like"/>
    <property type="match status" value="1"/>
</dbReference>